<dbReference type="EMBL" id="NIRI02000013">
    <property type="protein sequence ID" value="KAG5453052.1"/>
    <property type="molecule type" value="Genomic_DNA"/>
</dbReference>
<sequence length="187" mass="21194">MPYYLYLVTLLYLGAEGKYGGPLMRASRLLRYFEYHLEGVVYIGDQRASWKSEYEIKSNPERLILAAAVCQSTMAAFRTHKKLRYMNVTCSMDKAHTDSAGEVFANLHMRLPLDELKAYDVDYDGTALTETISSVVVAYKPKKQFRIGSHARAFVFKIGAASNNGICKWLTVFLAFILVNNLLPLVF</sequence>
<dbReference type="Proteomes" id="UP000286415">
    <property type="component" value="Unassembled WGS sequence"/>
</dbReference>
<organism evidence="1 2">
    <name type="scientific">Clonorchis sinensis</name>
    <name type="common">Chinese liver fluke</name>
    <dbReference type="NCBI Taxonomy" id="79923"/>
    <lineage>
        <taxon>Eukaryota</taxon>
        <taxon>Metazoa</taxon>
        <taxon>Spiralia</taxon>
        <taxon>Lophotrochozoa</taxon>
        <taxon>Platyhelminthes</taxon>
        <taxon>Trematoda</taxon>
        <taxon>Digenea</taxon>
        <taxon>Opisthorchiida</taxon>
        <taxon>Opisthorchiata</taxon>
        <taxon>Opisthorchiidae</taxon>
        <taxon>Clonorchis</taxon>
    </lineage>
</organism>
<comment type="caution">
    <text evidence="1">The sequence shown here is derived from an EMBL/GenBank/DDBJ whole genome shotgun (WGS) entry which is preliminary data.</text>
</comment>
<evidence type="ECO:0000313" key="2">
    <source>
        <dbReference type="Proteomes" id="UP000286415"/>
    </source>
</evidence>
<name>A0A3R7DL74_CLOSI</name>
<reference evidence="1 2" key="1">
    <citation type="journal article" date="2018" name="Biotechnol. Adv.">
        <title>Improved genomic resources and new bioinformatic workflow for the carcinogenic parasite Clonorchis sinensis: Biotechnological implications.</title>
        <authorList>
            <person name="Wang D."/>
            <person name="Korhonen P.K."/>
            <person name="Gasser R.B."/>
            <person name="Young N.D."/>
        </authorList>
    </citation>
    <scope>NUCLEOTIDE SEQUENCE [LARGE SCALE GENOMIC DNA]</scope>
    <source>
        <strain evidence="1">Cs-k2</strain>
    </source>
</reference>
<dbReference type="AlphaFoldDB" id="A0A3R7DL74"/>
<dbReference type="InParanoid" id="A0A3R7DL74"/>
<keyword evidence="2" id="KW-1185">Reference proteome</keyword>
<reference evidence="1 2" key="2">
    <citation type="journal article" date="2021" name="Genomics">
        <title>High-quality reference genome for Clonorchis sinensis.</title>
        <authorList>
            <person name="Young N.D."/>
            <person name="Stroehlein A.J."/>
            <person name="Kinkar L."/>
            <person name="Wang T."/>
            <person name="Sohn W.M."/>
            <person name="Chang B.C.H."/>
            <person name="Kaur P."/>
            <person name="Weisz D."/>
            <person name="Dudchenko O."/>
            <person name="Aiden E.L."/>
            <person name="Korhonen P.K."/>
            <person name="Gasser R.B."/>
        </authorList>
    </citation>
    <scope>NUCLEOTIDE SEQUENCE [LARGE SCALE GENOMIC DNA]</scope>
    <source>
        <strain evidence="1">Cs-k2</strain>
    </source>
</reference>
<dbReference type="OrthoDB" id="10290866at2759"/>
<protein>
    <submittedName>
        <fullName evidence="1">Uncharacterized protein</fullName>
    </submittedName>
</protein>
<gene>
    <name evidence="1" type="ORF">CSKR_113792</name>
</gene>
<accession>A0A3R7DL74</accession>
<evidence type="ECO:0000313" key="1">
    <source>
        <dbReference type="EMBL" id="KAG5453052.1"/>
    </source>
</evidence>
<proteinExistence type="predicted"/>